<dbReference type="GO" id="GO:0003676">
    <property type="term" value="F:nucleic acid binding"/>
    <property type="evidence" value="ECO:0007669"/>
    <property type="project" value="InterPro"/>
</dbReference>
<evidence type="ECO:0000256" key="7">
    <source>
        <dbReference type="ARBA" id="ARBA00023204"/>
    </source>
</evidence>
<keyword evidence="5" id="KW-0347">Helicase</keyword>
<dbReference type="STRING" id="6248.A0A0K0DYP9"/>
<dbReference type="PROSITE" id="PS51194">
    <property type="entry name" value="HELICASE_CTER"/>
    <property type="match status" value="1"/>
</dbReference>
<keyword evidence="3" id="KW-0227">DNA damage</keyword>
<dbReference type="FunFam" id="3.40.50.300:FF:000813">
    <property type="entry name" value="helicase POLQ-like isoform X1"/>
    <property type="match status" value="1"/>
</dbReference>
<dbReference type="WBParaSite" id="SSTP_0000236500.1">
    <property type="protein sequence ID" value="SSTP_0000236500.1"/>
    <property type="gene ID" value="SSTP_0000236500"/>
</dbReference>
<dbReference type="Gene3D" id="1.10.3380.20">
    <property type="match status" value="1"/>
</dbReference>
<dbReference type="GO" id="GO:0043138">
    <property type="term" value="F:3'-5' DNA helicase activity"/>
    <property type="evidence" value="ECO:0007669"/>
    <property type="project" value="UniProtKB-EC"/>
</dbReference>
<dbReference type="GO" id="GO:0006281">
    <property type="term" value="P:DNA repair"/>
    <property type="evidence" value="ECO:0007669"/>
    <property type="project" value="UniProtKB-KW"/>
</dbReference>
<dbReference type="PROSITE" id="PS51192">
    <property type="entry name" value="HELICASE_ATP_BIND_1"/>
    <property type="match status" value="1"/>
</dbReference>
<dbReference type="InterPro" id="IPR001650">
    <property type="entry name" value="Helicase_C-like"/>
</dbReference>
<dbReference type="Pfam" id="PF00270">
    <property type="entry name" value="DEAD"/>
    <property type="match status" value="1"/>
</dbReference>
<comment type="subcellular location">
    <subcellularLocation>
        <location evidence="1">Nucleus</location>
    </subcellularLocation>
</comment>
<keyword evidence="12" id="KW-1185">Reference proteome</keyword>
<dbReference type="SUPFAM" id="SSF158702">
    <property type="entry name" value="Sec63 N-terminal domain-like"/>
    <property type="match status" value="1"/>
</dbReference>
<keyword evidence="7" id="KW-0234">DNA repair</keyword>
<dbReference type="Pfam" id="PF00271">
    <property type="entry name" value="Helicase_C"/>
    <property type="match status" value="1"/>
</dbReference>
<keyword evidence="8" id="KW-0539">Nucleus</keyword>
<dbReference type="GO" id="GO:0005524">
    <property type="term" value="F:ATP binding"/>
    <property type="evidence" value="ECO:0007669"/>
    <property type="project" value="UniProtKB-KW"/>
</dbReference>
<dbReference type="Gene3D" id="3.40.50.300">
    <property type="entry name" value="P-loop containing nucleotide triphosphate hydrolases"/>
    <property type="match status" value="2"/>
</dbReference>
<dbReference type="PANTHER" id="PTHR47961">
    <property type="entry name" value="DNA POLYMERASE THETA, PUTATIVE (AFU_ORTHOLOGUE AFUA_1G05260)-RELATED"/>
    <property type="match status" value="1"/>
</dbReference>
<evidence type="ECO:0000259" key="11">
    <source>
        <dbReference type="PROSITE" id="PS51194"/>
    </source>
</evidence>
<evidence type="ECO:0000256" key="4">
    <source>
        <dbReference type="ARBA" id="ARBA00022801"/>
    </source>
</evidence>
<dbReference type="GO" id="GO:0005634">
    <property type="term" value="C:nucleus"/>
    <property type="evidence" value="ECO:0007669"/>
    <property type="project" value="UniProtKB-SubCell"/>
</dbReference>
<dbReference type="InterPro" id="IPR036390">
    <property type="entry name" value="WH_DNA-bd_sf"/>
</dbReference>
<dbReference type="CDD" id="cd18795">
    <property type="entry name" value="SF2_C_Ski2"/>
    <property type="match status" value="1"/>
</dbReference>
<keyword evidence="4" id="KW-0378">Hydrolase</keyword>
<dbReference type="InterPro" id="IPR048960">
    <property type="entry name" value="POLQ-like_helical"/>
</dbReference>
<dbReference type="Pfam" id="PF21099">
    <property type="entry name" value="POLQ_helical"/>
    <property type="match status" value="1"/>
</dbReference>
<keyword evidence="2" id="KW-0547">Nucleotide-binding</keyword>
<evidence type="ECO:0000256" key="5">
    <source>
        <dbReference type="ARBA" id="ARBA00022806"/>
    </source>
</evidence>
<feature type="domain" description="Helicase C-terminal" evidence="11">
    <location>
        <begin position="368"/>
        <end position="558"/>
    </location>
</feature>
<dbReference type="WBParaSite" id="TCONS_00010899.p1">
    <property type="protein sequence ID" value="TCONS_00010899.p1"/>
    <property type="gene ID" value="XLOC_004694"/>
</dbReference>
<accession>A0A0K0DYP9</accession>
<dbReference type="Proteomes" id="UP000035681">
    <property type="component" value="Unplaced"/>
</dbReference>
<dbReference type="InterPro" id="IPR046931">
    <property type="entry name" value="HTH_61"/>
</dbReference>
<evidence type="ECO:0000256" key="8">
    <source>
        <dbReference type="ARBA" id="ARBA00023242"/>
    </source>
</evidence>
<dbReference type="CDD" id="cd18026">
    <property type="entry name" value="DEXHc_POLQ-like"/>
    <property type="match status" value="1"/>
</dbReference>
<evidence type="ECO:0000256" key="6">
    <source>
        <dbReference type="ARBA" id="ARBA00022840"/>
    </source>
</evidence>
<evidence type="ECO:0000313" key="13">
    <source>
        <dbReference type="WBParaSite" id="SSTP_0000236500.1"/>
    </source>
</evidence>
<sequence>MSVPPDFVSQTCKDNQVCFVKSWQILGLDLDIENEDIVPTKKRKVLPPLNYNNDIVTKFKNVDGRLMECSQKAVNEFTSPCVNNMLSSYSNLSPERHASNSMNISGYKNLSDRDVFLKLHLPCQLYEYYLNERKISKLYDWQKECLCDPRLLRGSNIILSLPTGSGKTMIAELLMLREIINNKKSCLIVLPYVAIVQEKMNLLMELKTMFDINILDYAAGKGAIPPVKFEKGIGTIYIATIEKANILINSLIATRRINEIGLMVIDELHMIGESNRGIFIEQMITKYLMTLSGQIIGLSATLDDMTYLKKFMKAHVLSVDFRPVRLDQKVKILNKMYYLEESGDSKRLIPIPGQINNNSYYDSRDSSGILPFLKPLIPNQSVLIFCPTKDSCENLCSLLSEILAEDPVYADNDPRKEDLIEMIRNDNGGRICEIMEYGILVGVCYHHSGITVEERDRIETAFKSGILHTLCATSTLAAGVNLPARRVIIKDPFLHNEIMSKSQYIQMVGRAGRAGLNNYGDSITIITSKEKEKKFRQMIELSCIKCTSQMVKGINNYTNFQVLLLDMICFSMAKTREDLEKIMYSTLYGYEHTAEVIKILNCVLAKLLEFGMIKIDCNIYVATSLGIATQNANFAPDVAVSVKRELDNHLENGIILSSEEHLIYILLQNNISIKANEGILYNELENFEKNEFKLFSKLFDVSHPQLLLEFSSQHRFKSKFAKIYIFFMIKRLLKKQSIWDVAREFDVQRGWLQNVLQNFYNHAKCVIRFCEKIPELWSVCHLSPHVLKKLFNSLSPTFDSLQLVKMVNETVYDEFLDMNI</sequence>
<dbReference type="PANTHER" id="PTHR47961:SF12">
    <property type="entry name" value="HELICASE POLQ-LIKE"/>
    <property type="match status" value="1"/>
</dbReference>
<dbReference type="GO" id="GO:0016787">
    <property type="term" value="F:hydrolase activity"/>
    <property type="evidence" value="ECO:0007669"/>
    <property type="project" value="UniProtKB-KW"/>
</dbReference>
<dbReference type="InterPro" id="IPR014001">
    <property type="entry name" value="Helicase_ATP-bd"/>
</dbReference>
<organism evidence="13">
    <name type="scientific">Strongyloides stercoralis</name>
    <name type="common">Threadworm</name>
    <dbReference type="NCBI Taxonomy" id="6248"/>
    <lineage>
        <taxon>Eukaryota</taxon>
        <taxon>Metazoa</taxon>
        <taxon>Ecdysozoa</taxon>
        <taxon>Nematoda</taxon>
        <taxon>Chromadorea</taxon>
        <taxon>Rhabditida</taxon>
        <taxon>Tylenchina</taxon>
        <taxon>Panagrolaimomorpha</taxon>
        <taxon>Strongyloidoidea</taxon>
        <taxon>Strongyloididae</taxon>
        <taxon>Strongyloides</taxon>
    </lineage>
</organism>
<keyword evidence="6" id="KW-0067">ATP-binding</keyword>
<evidence type="ECO:0000256" key="9">
    <source>
        <dbReference type="ARBA" id="ARBA00048988"/>
    </source>
</evidence>
<evidence type="ECO:0000256" key="2">
    <source>
        <dbReference type="ARBA" id="ARBA00022741"/>
    </source>
</evidence>
<evidence type="ECO:0000259" key="10">
    <source>
        <dbReference type="PROSITE" id="PS51192"/>
    </source>
</evidence>
<dbReference type="SUPFAM" id="SSF52540">
    <property type="entry name" value="P-loop containing nucleoside triphosphate hydrolases"/>
    <property type="match status" value="1"/>
</dbReference>
<dbReference type="InterPro" id="IPR027417">
    <property type="entry name" value="P-loop_NTPase"/>
</dbReference>
<dbReference type="Pfam" id="PF20470">
    <property type="entry name" value="HTH_61"/>
    <property type="match status" value="1"/>
</dbReference>
<dbReference type="SMART" id="SM00490">
    <property type="entry name" value="HELICc"/>
    <property type="match status" value="1"/>
</dbReference>
<proteinExistence type="predicted"/>
<dbReference type="SMART" id="SM00487">
    <property type="entry name" value="DEXDc"/>
    <property type="match status" value="1"/>
</dbReference>
<evidence type="ECO:0000256" key="3">
    <source>
        <dbReference type="ARBA" id="ARBA00022763"/>
    </source>
</evidence>
<evidence type="ECO:0000313" key="12">
    <source>
        <dbReference type="Proteomes" id="UP000035681"/>
    </source>
</evidence>
<name>A0A0K0DYP9_STRER</name>
<dbReference type="AlphaFoldDB" id="A0A0K0DYP9"/>
<reference evidence="13" key="1">
    <citation type="submission" date="2015-08" db="UniProtKB">
        <authorList>
            <consortium name="WormBaseParasite"/>
        </authorList>
    </citation>
    <scope>IDENTIFICATION</scope>
</reference>
<protein>
    <submittedName>
        <fullName evidence="13">Helicase POLQ-like</fullName>
    </submittedName>
</protein>
<dbReference type="InterPro" id="IPR050474">
    <property type="entry name" value="Hel308_SKI2-like"/>
</dbReference>
<dbReference type="SUPFAM" id="SSF46785">
    <property type="entry name" value="Winged helix' DNA-binding domain"/>
    <property type="match status" value="1"/>
</dbReference>
<dbReference type="InterPro" id="IPR011545">
    <property type="entry name" value="DEAD/DEAH_box_helicase_dom"/>
</dbReference>
<feature type="domain" description="Helicase ATP-binding" evidence="10">
    <location>
        <begin position="148"/>
        <end position="320"/>
    </location>
</feature>
<comment type="catalytic activity">
    <reaction evidence="9">
        <text>ATP + H2O = ADP + phosphate + H(+)</text>
        <dbReference type="Rhea" id="RHEA:13065"/>
        <dbReference type="ChEBI" id="CHEBI:15377"/>
        <dbReference type="ChEBI" id="CHEBI:15378"/>
        <dbReference type="ChEBI" id="CHEBI:30616"/>
        <dbReference type="ChEBI" id="CHEBI:43474"/>
        <dbReference type="ChEBI" id="CHEBI:456216"/>
        <dbReference type="EC" id="5.6.2.4"/>
    </reaction>
</comment>
<evidence type="ECO:0000256" key="1">
    <source>
        <dbReference type="ARBA" id="ARBA00004123"/>
    </source>
</evidence>